<accession>A0A4P9ZGB0</accession>
<protein>
    <submittedName>
        <fullName evidence="4">Uncharacterized protein</fullName>
    </submittedName>
</protein>
<proteinExistence type="predicted"/>
<evidence type="ECO:0000256" key="3">
    <source>
        <dbReference type="ARBA" id="ARBA00023242"/>
    </source>
</evidence>
<keyword evidence="5" id="KW-1185">Reference proteome</keyword>
<sequence length="344" mass="39253">MSESIEQKISDLDNALHATGQQHVMHDALLEHLSKMPQMKELLNIIRLLIYQGLVSQSGKTAESAPSFVTEVAKVCTDRQTKMTPHQSEILSLIAASKREGIEKLQLLLQARMYRKEFDLSLQFLEQERHIKTLKINIRGTRKILYFLYGITPAAKYTEESSHKNGSWDTEAVRSNEDMIWAYITHQTIARMHNPSKAPGHFVDPDEKVVSPEKIALFINDKVQSKQPVTESEVKAICTTLFYDDKIEIDDSLDVAYTATTDSIRVYMSQRYGVDSSDLHSSSVKYFSAFDPFSRSDTLASDRISLDLWARNHSDIKLRQEHLSYSQLAKNIMASFDNFNEPSK</sequence>
<keyword evidence="2" id="KW-0804">Transcription</keyword>
<dbReference type="Proteomes" id="UP000268321">
    <property type="component" value="Unassembled WGS sequence"/>
</dbReference>
<dbReference type="EMBL" id="ML004435">
    <property type="protein sequence ID" value="RKP31963.1"/>
    <property type="molecule type" value="Genomic_DNA"/>
</dbReference>
<dbReference type="PANTHER" id="PTHR12780">
    <property type="entry name" value="RNA POLYMERASE III DNA DIRECTED , 39KD SUBUNIT-RELATED"/>
    <property type="match status" value="1"/>
</dbReference>
<comment type="subcellular location">
    <subcellularLocation>
        <location evidence="1">Nucleus</location>
    </subcellularLocation>
</comment>
<evidence type="ECO:0000256" key="2">
    <source>
        <dbReference type="ARBA" id="ARBA00023163"/>
    </source>
</evidence>
<reference evidence="5" key="1">
    <citation type="journal article" date="2018" name="Nat. Microbiol.">
        <title>Leveraging single-cell genomics to expand the fungal tree of life.</title>
        <authorList>
            <person name="Ahrendt S.R."/>
            <person name="Quandt C.A."/>
            <person name="Ciobanu D."/>
            <person name="Clum A."/>
            <person name="Salamov A."/>
            <person name="Andreopoulos B."/>
            <person name="Cheng J.F."/>
            <person name="Woyke T."/>
            <person name="Pelin A."/>
            <person name="Henrissat B."/>
            <person name="Reynolds N.K."/>
            <person name="Benny G.L."/>
            <person name="Smith M.E."/>
            <person name="James T.Y."/>
            <person name="Grigoriev I.V."/>
        </authorList>
    </citation>
    <scope>NUCLEOTIDE SEQUENCE [LARGE SCALE GENOMIC DNA]</scope>
    <source>
        <strain evidence="5">Baker2002</strain>
    </source>
</reference>
<organism evidence="4 5">
    <name type="scientific">Metschnikowia bicuspidata</name>
    <dbReference type="NCBI Taxonomy" id="27322"/>
    <lineage>
        <taxon>Eukaryota</taxon>
        <taxon>Fungi</taxon>
        <taxon>Dikarya</taxon>
        <taxon>Ascomycota</taxon>
        <taxon>Saccharomycotina</taxon>
        <taxon>Pichiomycetes</taxon>
        <taxon>Metschnikowiaceae</taxon>
        <taxon>Metschnikowia</taxon>
    </lineage>
</organism>
<dbReference type="InterPro" id="IPR007832">
    <property type="entry name" value="RNA_pol_Rpc34"/>
</dbReference>
<evidence type="ECO:0000313" key="5">
    <source>
        <dbReference type="Proteomes" id="UP000268321"/>
    </source>
</evidence>
<evidence type="ECO:0000256" key="1">
    <source>
        <dbReference type="ARBA" id="ARBA00004123"/>
    </source>
</evidence>
<dbReference type="GO" id="GO:0006383">
    <property type="term" value="P:transcription by RNA polymerase III"/>
    <property type="evidence" value="ECO:0007669"/>
    <property type="project" value="InterPro"/>
</dbReference>
<dbReference type="AlphaFoldDB" id="A0A4P9ZGB0"/>
<dbReference type="InterPro" id="IPR016049">
    <property type="entry name" value="RNA_pol_Rpc34-like"/>
</dbReference>
<dbReference type="Pfam" id="PF05158">
    <property type="entry name" value="RNA_pol_Rpc34"/>
    <property type="match status" value="1"/>
</dbReference>
<evidence type="ECO:0000313" key="4">
    <source>
        <dbReference type="EMBL" id="RKP31963.1"/>
    </source>
</evidence>
<gene>
    <name evidence="4" type="ORF">METBISCDRAFT_26099</name>
</gene>
<name>A0A4P9ZGB0_9ASCO</name>
<keyword evidence="3" id="KW-0539">Nucleus</keyword>
<dbReference type="GO" id="GO:0005666">
    <property type="term" value="C:RNA polymerase III complex"/>
    <property type="evidence" value="ECO:0007669"/>
    <property type="project" value="InterPro"/>
</dbReference>